<name>A0A951QS09_9CYAN</name>
<proteinExistence type="predicted"/>
<evidence type="ECO:0000313" key="1">
    <source>
        <dbReference type="EMBL" id="MBW4671000.1"/>
    </source>
</evidence>
<reference evidence="1" key="1">
    <citation type="submission" date="2021-05" db="EMBL/GenBank/DDBJ databases">
        <authorList>
            <person name="Pietrasiak N."/>
            <person name="Ward R."/>
            <person name="Stajich J.E."/>
            <person name="Kurbessoian T."/>
        </authorList>
    </citation>
    <scope>NUCLEOTIDE SEQUENCE</scope>
    <source>
        <strain evidence="1">GSE-NOS-MK-12-04C</strain>
    </source>
</reference>
<dbReference type="EMBL" id="JAHHGZ010000037">
    <property type="protein sequence ID" value="MBW4671000.1"/>
    <property type="molecule type" value="Genomic_DNA"/>
</dbReference>
<accession>A0A951QS09</accession>
<organism evidence="1 2">
    <name type="scientific">Cyanomargarita calcarea GSE-NOS-MK-12-04C</name>
    <dbReference type="NCBI Taxonomy" id="2839659"/>
    <lineage>
        <taxon>Bacteria</taxon>
        <taxon>Bacillati</taxon>
        <taxon>Cyanobacteriota</taxon>
        <taxon>Cyanophyceae</taxon>
        <taxon>Nostocales</taxon>
        <taxon>Cyanomargaritaceae</taxon>
        <taxon>Cyanomargarita</taxon>
    </lineage>
</organism>
<feature type="non-terminal residue" evidence="1">
    <location>
        <position position="1"/>
    </location>
</feature>
<protein>
    <submittedName>
        <fullName evidence="1">FAD-dependent oxidoreductase</fullName>
    </submittedName>
</protein>
<dbReference type="AlphaFoldDB" id="A0A951QS09"/>
<gene>
    <name evidence="1" type="ORF">KME60_27140</name>
</gene>
<sequence>AARPQNNLFFAGEHCSKYPAWLQGSIESALEAIYDIASHEVTQKATTYSVNTTQNVNIQKTQNRQLATVA</sequence>
<dbReference type="Gene3D" id="1.10.10.1620">
    <property type="match status" value="1"/>
</dbReference>
<reference evidence="1" key="2">
    <citation type="journal article" date="2022" name="Microbiol. Resour. Announc.">
        <title>Metagenome Sequencing to Explore Phylogenomics of Terrestrial Cyanobacteria.</title>
        <authorList>
            <person name="Ward R.D."/>
            <person name="Stajich J.E."/>
            <person name="Johansen J.R."/>
            <person name="Huntemann M."/>
            <person name="Clum A."/>
            <person name="Foster B."/>
            <person name="Foster B."/>
            <person name="Roux S."/>
            <person name="Palaniappan K."/>
            <person name="Varghese N."/>
            <person name="Mukherjee S."/>
            <person name="Reddy T.B.K."/>
            <person name="Daum C."/>
            <person name="Copeland A."/>
            <person name="Chen I.A."/>
            <person name="Ivanova N.N."/>
            <person name="Kyrpides N.C."/>
            <person name="Shapiro N."/>
            <person name="Eloe-Fadrosh E.A."/>
            <person name="Pietrasiak N."/>
        </authorList>
    </citation>
    <scope>NUCLEOTIDE SEQUENCE</scope>
    <source>
        <strain evidence="1">GSE-NOS-MK-12-04C</strain>
    </source>
</reference>
<comment type="caution">
    <text evidence="1">The sequence shown here is derived from an EMBL/GenBank/DDBJ whole genome shotgun (WGS) entry which is preliminary data.</text>
</comment>
<evidence type="ECO:0000313" key="2">
    <source>
        <dbReference type="Proteomes" id="UP000729701"/>
    </source>
</evidence>
<dbReference type="Proteomes" id="UP000729701">
    <property type="component" value="Unassembled WGS sequence"/>
</dbReference>